<reference evidence="2 3" key="1">
    <citation type="submission" date="2019-10" db="EMBL/GenBank/DDBJ databases">
        <authorList>
            <person name="Palmer J.M."/>
        </authorList>
    </citation>
    <scope>NUCLEOTIDE SEQUENCE [LARGE SCALE GENOMIC DNA]</scope>
    <source>
        <strain evidence="2 3">TWF718</strain>
    </source>
</reference>
<evidence type="ECO:0000256" key="1">
    <source>
        <dbReference type="SAM" id="SignalP"/>
    </source>
</evidence>
<sequence>MQLKFLIAAFASLALASAAALPEEDYSPPFVCGCTNACKLANKPGILCPEYCDPKYECPPTPVTYAPTTTDTPIRITETCGPCLNDCLVGCPDLRLCKCAAICDPKYFCPTSTTTTTPTKPTLTPRPTFICGCTNDCKINCPKCICPQYCDPKYECKVAEALSIAVTKTTTAAPKPTCGCTNDCKINCPPGKNCICPQYCDPKYICSTTAPTKTTTSVKPTFTCGCLNDCIVNCKEEPCGCPRNCDPKYLCPETLRKAKKSISVITLPTGIPCGCHNDCTISCNKKGCACPAYCDPKYACVA</sequence>
<gene>
    <name evidence="2" type="ORF">TWF718_010595</name>
</gene>
<name>A0AAN8RA77_9PEZI</name>
<dbReference type="EMBL" id="JAVHNR010000008">
    <property type="protein sequence ID" value="KAK6335158.1"/>
    <property type="molecule type" value="Genomic_DNA"/>
</dbReference>
<evidence type="ECO:0000313" key="3">
    <source>
        <dbReference type="Proteomes" id="UP001313282"/>
    </source>
</evidence>
<accession>A0AAN8RA77</accession>
<dbReference type="Proteomes" id="UP001313282">
    <property type="component" value="Unassembled WGS sequence"/>
</dbReference>
<organism evidence="2 3">
    <name type="scientific">Orbilia javanica</name>
    <dbReference type="NCBI Taxonomy" id="47235"/>
    <lineage>
        <taxon>Eukaryota</taxon>
        <taxon>Fungi</taxon>
        <taxon>Dikarya</taxon>
        <taxon>Ascomycota</taxon>
        <taxon>Pezizomycotina</taxon>
        <taxon>Orbiliomycetes</taxon>
        <taxon>Orbiliales</taxon>
        <taxon>Orbiliaceae</taxon>
        <taxon>Orbilia</taxon>
    </lineage>
</organism>
<evidence type="ECO:0000313" key="2">
    <source>
        <dbReference type="EMBL" id="KAK6335158.1"/>
    </source>
</evidence>
<protein>
    <submittedName>
        <fullName evidence="2">Uncharacterized protein</fullName>
    </submittedName>
</protein>
<feature type="signal peptide" evidence="1">
    <location>
        <begin position="1"/>
        <end position="18"/>
    </location>
</feature>
<comment type="caution">
    <text evidence="2">The sequence shown here is derived from an EMBL/GenBank/DDBJ whole genome shotgun (WGS) entry which is preliminary data.</text>
</comment>
<feature type="chain" id="PRO_5042984260" evidence="1">
    <location>
        <begin position="19"/>
        <end position="302"/>
    </location>
</feature>
<dbReference type="AlphaFoldDB" id="A0AAN8RA77"/>
<proteinExistence type="predicted"/>
<keyword evidence="3" id="KW-1185">Reference proteome</keyword>
<keyword evidence="1" id="KW-0732">Signal</keyword>